<dbReference type="EMBL" id="JAOCZP010000004">
    <property type="protein sequence ID" value="MCT7376553.1"/>
    <property type="molecule type" value="Genomic_DNA"/>
</dbReference>
<comment type="caution">
    <text evidence="2">The sequence shown here is derived from an EMBL/GenBank/DDBJ whole genome shotgun (WGS) entry which is preliminary data.</text>
</comment>
<accession>A0ABT2LPS5</accession>
<feature type="signal peptide" evidence="1">
    <location>
        <begin position="1"/>
        <end position="22"/>
    </location>
</feature>
<protein>
    <submittedName>
        <fullName evidence="2">Uncharacterized protein</fullName>
    </submittedName>
</protein>
<sequence length="101" mass="10422">MKGGFGLTAVAAVALFTGAQQATSEGSVCAPRDELVSQLGHQFDENQKALGLVGEQVVMEVFASENGSWTILTTDINGQSCIVAAGEGWEDTFASKVGQGV</sequence>
<evidence type="ECO:0000313" key="3">
    <source>
        <dbReference type="Proteomes" id="UP001320831"/>
    </source>
</evidence>
<dbReference type="Proteomes" id="UP001320831">
    <property type="component" value="Unassembled WGS sequence"/>
</dbReference>
<reference evidence="2 3" key="1">
    <citation type="submission" date="2022-09" db="EMBL/GenBank/DDBJ databases">
        <title>Chelativorans salina sp. nov., a novel slightly halophilic bacterium isolated from a saline lake sediment enrichment.</title>
        <authorList>
            <person name="Gao L."/>
            <person name="Fang B.-Z."/>
            <person name="Li W.-J."/>
        </authorList>
    </citation>
    <scope>NUCLEOTIDE SEQUENCE [LARGE SCALE GENOMIC DNA]</scope>
    <source>
        <strain evidence="2 3">EGI FJ00035</strain>
    </source>
</reference>
<name>A0ABT2LPS5_9HYPH</name>
<organism evidence="2 3">
    <name type="scientific">Chelativorans salis</name>
    <dbReference type="NCBI Taxonomy" id="2978478"/>
    <lineage>
        <taxon>Bacteria</taxon>
        <taxon>Pseudomonadati</taxon>
        <taxon>Pseudomonadota</taxon>
        <taxon>Alphaproteobacteria</taxon>
        <taxon>Hyphomicrobiales</taxon>
        <taxon>Phyllobacteriaceae</taxon>
        <taxon>Chelativorans</taxon>
    </lineage>
</organism>
<feature type="chain" id="PRO_5045799481" evidence="1">
    <location>
        <begin position="23"/>
        <end position="101"/>
    </location>
</feature>
<keyword evidence="3" id="KW-1185">Reference proteome</keyword>
<evidence type="ECO:0000313" key="2">
    <source>
        <dbReference type="EMBL" id="MCT7376553.1"/>
    </source>
</evidence>
<dbReference type="RefSeq" id="WP_260904585.1">
    <property type="nucleotide sequence ID" value="NZ_JAOCZP010000004.1"/>
</dbReference>
<proteinExistence type="predicted"/>
<evidence type="ECO:0000256" key="1">
    <source>
        <dbReference type="SAM" id="SignalP"/>
    </source>
</evidence>
<keyword evidence="1" id="KW-0732">Signal</keyword>
<gene>
    <name evidence="2" type="ORF">N5A92_16080</name>
</gene>